<evidence type="ECO:0000256" key="2">
    <source>
        <dbReference type="ARBA" id="ARBA00022448"/>
    </source>
</evidence>
<dbReference type="EMBL" id="GISG01140694">
    <property type="protein sequence ID" value="MBA4644999.1"/>
    <property type="molecule type" value="Transcribed_RNA"/>
</dbReference>
<keyword evidence="5" id="KW-1133">Transmembrane helix</keyword>
<evidence type="ECO:0000256" key="3">
    <source>
        <dbReference type="ARBA" id="ARBA00022475"/>
    </source>
</evidence>
<keyword evidence="3" id="KW-1003">Cell membrane</keyword>
<protein>
    <submittedName>
        <fullName evidence="7">Uncharacterized protein</fullName>
    </submittedName>
</protein>
<dbReference type="InterPro" id="IPR008509">
    <property type="entry name" value="MOT2/MFSD5"/>
</dbReference>
<evidence type="ECO:0000256" key="5">
    <source>
        <dbReference type="ARBA" id="ARBA00022989"/>
    </source>
</evidence>
<sequence length="143" mass="15921">MLTHLDSSDYPLLVAFPFSIGVSSLHTLDVSKQFLIAPPEVIGVVSFADCIQLLGFCTFEASVGIFLPSTMKMRSQYIPEEKRSTIMNFFCIPLNICVHCTLQCQGIPHNGHAWYVVNFPVCCIYIAEAAFGYCREPKTTCVD</sequence>
<keyword evidence="2" id="KW-0813">Transport</keyword>
<name>A0A7C8ZJS2_OPUST</name>
<dbReference type="AlphaFoldDB" id="A0A7C8ZJS2"/>
<proteinExistence type="predicted"/>
<accession>A0A7C8ZJS2</accession>
<evidence type="ECO:0000313" key="7">
    <source>
        <dbReference type="EMBL" id="MBA4644999.1"/>
    </source>
</evidence>
<evidence type="ECO:0000256" key="1">
    <source>
        <dbReference type="ARBA" id="ARBA00004651"/>
    </source>
</evidence>
<keyword evidence="4" id="KW-0812">Transmembrane</keyword>
<reference evidence="7" key="2">
    <citation type="submission" date="2020-07" db="EMBL/GenBank/DDBJ databases">
        <authorList>
            <person name="Vera ALvarez R."/>
            <person name="Arias-Moreno D.M."/>
            <person name="Jimenez-Jacinto V."/>
            <person name="Jimenez-Bremont J.F."/>
            <person name="Swaminathan K."/>
            <person name="Moose S.P."/>
            <person name="Guerrero-Gonzalez M.L."/>
            <person name="Marino-Ramirez L."/>
            <person name="Landsman D."/>
            <person name="Rodriguez-Kessler M."/>
            <person name="Delgado-Sanchez P."/>
        </authorList>
    </citation>
    <scope>NUCLEOTIDE SEQUENCE</scope>
    <source>
        <tissue evidence="7">Cladode</tissue>
    </source>
</reference>
<dbReference type="PANTHER" id="PTHR23516:SF1">
    <property type="entry name" value="MOLYBDATE-ANION TRANSPORTER"/>
    <property type="match status" value="1"/>
</dbReference>
<dbReference type="EMBL" id="GISG01140695">
    <property type="protein sequence ID" value="MBA4645000.1"/>
    <property type="molecule type" value="Transcribed_RNA"/>
</dbReference>
<dbReference type="GO" id="GO:0005886">
    <property type="term" value="C:plasma membrane"/>
    <property type="evidence" value="ECO:0007669"/>
    <property type="project" value="UniProtKB-SubCell"/>
</dbReference>
<dbReference type="PANTHER" id="PTHR23516">
    <property type="entry name" value="SAM (S-ADENOSYL METHIONINE) TRANSPORTER"/>
    <property type="match status" value="1"/>
</dbReference>
<comment type="subcellular location">
    <subcellularLocation>
        <location evidence="1">Cell membrane</location>
        <topology evidence="1">Multi-pass membrane protein</topology>
    </subcellularLocation>
</comment>
<evidence type="ECO:0000256" key="6">
    <source>
        <dbReference type="ARBA" id="ARBA00023136"/>
    </source>
</evidence>
<keyword evidence="6" id="KW-0472">Membrane</keyword>
<dbReference type="GO" id="GO:0015098">
    <property type="term" value="F:molybdate ion transmembrane transporter activity"/>
    <property type="evidence" value="ECO:0007669"/>
    <property type="project" value="InterPro"/>
</dbReference>
<evidence type="ECO:0000256" key="4">
    <source>
        <dbReference type="ARBA" id="ARBA00022692"/>
    </source>
</evidence>
<organism evidence="7">
    <name type="scientific">Opuntia streptacantha</name>
    <name type="common">Prickly pear cactus</name>
    <name type="synonym">Opuntia cardona</name>
    <dbReference type="NCBI Taxonomy" id="393608"/>
    <lineage>
        <taxon>Eukaryota</taxon>
        <taxon>Viridiplantae</taxon>
        <taxon>Streptophyta</taxon>
        <taxon>Embryophyta</taxon>
        <taxon>Tracheophyta</taxon>
        <taxon>Spermatophyta</taxon>
        <taxon>Magnoliopsida</taxon>
        <taxon>eudicotyledons</taxon>
        <taxon>Gunneridae</taxon>
        <taxon>Pentapetalae</taxon>
        <taxon>Caryophyllales</taxon>
        <taxon>Cactineae</taxon>
        <taxon>Cactaceae</taxon>
        <taxon>Opuntioideae</taxon>
        <taxon>Opuntia</taxon>
    </lineage>
</organism>
<reference evidence="7" key="1">
    <citation type="journal article" date="2013" name="J. Plant Res.">
        <title>Effect of fungi and light on seed germination of three Opuntia species from semiarid lands of central Mexico.</title>
        <authorList>
            <person name="Delgado-Sanchez P."/>
            <person name="Jimenez-Bremont J.F."/>
            <person name="Guerrero-Gonzalez Mde L."/>
            <person name="Flores J."/>
        </authorList>
    </citation>
    <scope>NUCLEOTIDE SEQUENCE</scope>
    <source>
        <tissue evidence="7">Cladode</tissue>
    </source>
</reference>